<dbReference type="Proteomes" id="UP000284706">
    <property type="component" value="Unassembled WGS sequence"/>
</dbReference>
<protein>
    <recommendedName>
        <fullName evidence="4">FHA domain-containing protein</fullName>
    </recommendedName>
</protein>
<feature type="compositionally biased region" description="Basic and acidic residues" evidence="1">
    <location>
        <begin position="672"/>
        <end position="684"/>
    </location>
</feature>
<evidence type="ECO:0000313" key="2">
    <source>
        <dbReference type="EMBL" id="PPQ97674.1"/>
    </source>
</evidence>
<feature type="region of interest" description="Disordered" evidence="1">
    <location>
        <begin position="913"/>
        <end position="946"/>
    </location>
</feature>
<feature type="region of interest" description="Disordered" evidence="1">
    <location>
        <begin position="379"/>
        <end position="444"/>
    </location>
</feature>
<keyword evidence="3" id="KW-1185">Reference proteome</keyword>
<feature type="compositionally biased region" description="Pro residues" evidence="1">
    <location>
        <begin position="913"/>
        <end position="927"/>
    </location>
</feature>
<reference evidence="2 3" key="1">
    <citation type="journal article" date="2018" name="Evol. Lett.">
        <title>Horizontal gene cluster transfer increased hallucinogenic mushroom diversity.</title>
        <authorList>
            <person name="Reynolds H.T."/>
            <person name="Vijayakumar V."/>
            <person name="Gluck-Thaler E."/>
            <person name="Korotkin H.B."/>
            <person name="Matheny P.B."/>
            <person name="Slot J.C."/>
        </authorList>
    </citation>
    <scope>NUCLEOTIDE SEQUENCE [LARGE SCALE GENOMIC DNA]</scope>
    <source>
        <strain evidence="2 3">SRW20</strain>
    </source>
</reference>
<dbReference type="InterPro" id="IPR008984">
    <property type="entry name" value="SMAD_FHA_dom_sf"/>
</dbReference>
<dbReference type="AlphaFoldDB" id="A0A409Y3Q3"/>
<dbReference type="EMBL" id="NHYE01001210">
    <property type="protein sequence ID" value="PPQ97674.1"/>
    <property type="molecule type" value="Genomic_DNA"/>
</dbReference>
<feature type="compositionally biased region" description="Basic and acidic residues" evidence="1">
    <location>
        <begin position="780"/>
        <end position="799"/>
    </location>
</feature>
<evidence type="ECO:0008006" key="4">
    <source>
        <dbReference type="Google" id="ProtNLM"/>
    </source>
</evidence>
<feature type="compositionally biased region" description="Polar residues" evidence="1">
    <location>
        <begin position="931"/>
        <end position="946"/>
    </location>
</feature>
<feature type="compositionally biased region" description="Pro residues" evidence="1">
    <location>
        <begin position="386"/>
        <end position="399"/>
    </location>
</feature>
<organism evidence="2 3">
    <name type="scientific">Gymnopilus dilepis</name>
    <dbReference type="NCBI Taxonomy" id="231916"/>
    <lineage>
        <taxon>Eukaryota</taxon>
        <taxon>Fungi</taxon>
        <taxon>Dikarya</taxon>
        <taxon>Basidiomycota</taxon>
        <taxon>Agaricomycotina</taxon>
        <taxon>Agaricomycetes</taxon>
        <taxon>Agaricomycetidae</taxon>
        <taxon>Agaricales</taxon>
        <taxon>Agaricineae</taxon>
        <taxon>Hymenogastraceae</taxon>
        <taxon>Gymnopilus</taxon>
    </lineage>
</organism>
<proteinExistence type="predicted"/>
<feature type="compositionally biased region" description="Basic and acidic residues" evidence="1">
    <location>
        <begin position="558"/>
        <end position="567"/>
    </location>
</feature>
<feature type="region of interest" description="Disordered" evidence="1">
    <location>
        <begin position="737"/>
        <end position="806"/>
    </location>
</feature>
<accession>A0A409Y3Q3</accession>
<feature type="region of interest" description="Disordered" evidence="1">
    <location>
        <begin position="548"/>
        <end position="577"/>
    </location>
</feature>
<feature type="compositionally biased region" description="Low complexity" evidence="1">
    <location>
        <begin position="638"/>
        <end position="648"/>
    </location>
</feature>
<gene>
    <name evidence="2" type="ORF">CVT26_002486</name>
</gene>
<feature type="compositionally biased region" description="Low complexity" evidence="1">
    <location>
        <begin position="548"/>
        <end position="557"/>
    </location>
</feature>
<feature type="compositionally biased region" description="Basic residues" evidence="1">
    <location>
        <begin position="400"/>
        <end position="410"/>
    </location>
</feature>
<feature type="region of interest" description="Disordered" evidence="1">
    <location>
        <begin position="608"/>
        <end position="687"/>
    </location>
</feature>
<dbReference type="SUPFAM" id="SSF49879">
    <property type="entry name" value="SMAD/FHA domain"/>
    <property type="match status" value="1"/>
</dbReference>
<comment type="caution">
    <text evidence="2">The sequence shown here is derived from an EMBL/GenBank/DDBJ whole genome shotgun (WGS) entry which is preliminary data.</text>
</comment>
<name>A0A409Y3Q3_9AGAR</name>
<feature type="compositionally biased region" description="Low complexity" evidence="1">
    <location>
        <begin position="740"/>
        <end position="761"/>
    </location>
</feature>
<dbReference type="InParanoid" id="A0A409Y3Q3"/>
<sequence>MYPLNLNDTWALKHIALTSAHTKIGRQTSSKTAPGKRNGFFYSRVLSPHLLEVWEEGGKDAKSSNGMSINGERSYSEGQESELFELKSDDIVEFGIDIVGEDNKTIIHHKVAARAEQHQAQQQLQQHYPGGINGLGGLVGGAGEAQSFPPFAAQRRAQLAQQGLGSMGGMRPPGKTGLSFDVVLSRLQGEVQKSRETGAELSSLTSAMTEIHDMLSGGVPDNLPPFPAHLPPVKPPQESQPPPLQLPMVALALTPLGTPSFPEQPSAGGAVSASVVVDLQSQIRDTQSSLEPHLDKVRAIEGVLAEQEAMKREVSMLREMMEERRREMEAIMQMRGVLRARCWAMDMSLRGWRRRMRSNWRRREGNMDTFRARRSPLAALTSTSSPPHPSSKTHPPPRPLRIRRRARPSAKAHAASEHHPHAHELAGGPAQQRAGHDCSAGGQGGELGGDVAGCGGESAESGGADHDEYCHGDSLACALAGECGGAEKDKETPKDLANIKEFQSLTAFLAEWKSSVKGQWGSVQSEWNAERERLARVREERERELVERQQLLQQQQSESERGRETKTRPPRSQLVGQQEEVRAFMDQQAKVHAQLSAEGVLNANGDALKSSHGLVTPPSPRSQSSDSGGRYRRRRRISSAANVNANGRGRSRSREREDDADTDATLASSTEDNDKMGEYDEDHHPAKHGSIARALGVVVGAATSVAAYPVEAALGAGGAGKIGLAMLAHSVSSSVRSLDGASSASGSSGSGSSFSVGSSVGSAGGGGSPLKSQLGPTRFNKGDEHDSGMTSKDGSKEPQSESQNHTNMASLLSSLDLTRRMVLMHFLDLGVFFFLGVGVFCCDVLCTAQQSPGSMGGMHLPRKTGLSSDVILSRLQGKVEKSRETGAEMSLLTSAMMEIHDTLSGGVPNNLPPFPAHLPPVKPPQESQPPALTTSNGASAPFTSPEQLSTGGFISASVVVDLQSQIRDTQSSLESHLVKVRAVDGVLRSRRG</sequence>
<dbReference type="OrthoDB" id="687730at2759"/>
<evidence type="ECO:0000256" key="1">
    <source>
        <dbReference type="SAM" id="MobiDB-lite"/>
    </source>
</evidence>
<feature type="compositionally biased region" description="Basic and acidic residues" evidence="1">
    <location>
        <begin position="414"/>
        <end position="424"/>
    </location>
</feature>
<evidence type="ECO:0000313" key="3">
    <source>
        <dbReference type="Proteomes" id="UP000284706"/>
    </source>
</evidence>
<dbReference type="STRING" id="231916.A0A409Y3Q3"/>